<proteinExistence type="predicted"/>
<dbReference type="InterPro" id="IPR001251">
    <property type="entry name" value="CRAL-TRIO_dom"/>
</dbReference>
<dbReference type="InterPro" id="IPR036273">
    <property type="entry name" value="CRAL/TRIO_N_dom_sf"/>
</dbReference>
<feature type="region of interest" description="Disordered" evidence="1">
    <location>
        <begin position="532"/>
        <end position="553"/>
    </location>
</feature>
<comment type="caution">
    <text evidence="4">The sequence shown here is derived from an EMBL/GenBank/DDBJ whole genome shotgun (WGS) entry which is preliminary data.</text>
</comment>
<feature type="compositionally biased region" description="Low complexity" evidence="1">
    <location>
        <begin position="678"/>
        <end position="687"/>
    </location>
</feature>
<evidence type="ECO:0000256" key="1">
    <source>
        <dbReference type="SAM" id="MobiDB-lite"/>
    </source>
</evidence>
<reference evidence="5 6" key="1">
    <citation type="journal article" date="2019" name="Sci. Rep.">
        <title>Comparative genomics of chytrid fungi reveal insights into the obligate biotrophic and pathogenic lifestyle of Synchytrium endobioticum.</title>
        <authorList>
            <person name="van de Vossenberg B.T.L.H."/>
            <person name="Warris S."/>
            <person name="Nguyen H.D.T."/>
            <person name="van Gent-Pelzer M.P.E."/>
            <person name="Joly D.L."/>
            <person name="van de Geest H.C."/>
            <person name="Bonants P.J.M."/>
            <person name="Smith D.S."/>
            <person name="Levesque C.A."/>
            <person name="van der Lee T.A.J."/>
        </authorList>
    </citation>
    <scope>NUCLEOTIDE SEQUENCE [LARGE SCALE GENOMIC DNA]</scope>
    <source>
        <strain evidence="4 6">LEV6574</strain>
        <strain evidence="3 5">MB42</strain>
    </source>
</reference>
<dbReference type="SUPFAM" id="SSF46938">
    <property type="entry name" value="CRAL/TRIO N-terminal domain"/>
    <property type="match status" value="1"/>
</dbReference>
<dbReference type="SUPFAM" id="SSF52087">
    <property type="entry name" value="CRAL/TRIO domain"/>
    <property type="match status" value="1"/>
</dbReference>
<evidence type="ECO:0000313" key="6">
    <source>
        <dbReference type="Proteomes" id="UP000320475"/>
    </source>
</evidence>
<feature type="region of interest" description="Disordered" evidence="1">
    <location>
        <begin position="420"/>
        <end position="492"/>
    </location>
</feature>
<dbReference type="CDD" id="cd00170">
    <property type="entry name" value="SEC14"/>
    <property type="match status" value="1"/>
</dbReference>
<feature type="compositionally biased region" description="Acidic residues" evidence="1">
    <location>
        <begin position="428"/>
        <end position="448"/>
    </location>
</feature>
<feature type="compositionally biased region" description="Polar residues" evidence="1">
    <location>
        <begin position="472"/>
        <end position="483"/>
    </location>
</feature>
<evidence type="ECO:0000259" key="2">
    <source>
        <dbReference type="PROSITE" id="PS50191"/>
    </source>
</evidence>
<dbReference type="Pfam" id="PF00650">
    <property type="entry name" value="CRAL_TRIO"/>
    <property type="match status" value="1"/>
</dbReference>
<sequence>MTNYPELRAEHRAAIQSIQKTVARQVAHWISARNFSRSHVAGLVEIISDDAFVLRHFKFHKFQIPVAEAAILQHLEWRLTHDIPLLSLTSVPSGTRYYLHNGVLQFHGRDTDGRPLMLVNLARLKGGSVEDLRIFALFVFECARRILKSLNDYNDKREVDGGATQREVPFLAQVSIIVDLHDLAMHNMRFEAVPVILDLFQRHIPGMVATLYVLGYSWIYAGAWGIIKAALPAELATKLQFVDKSALAHCIAEMDSVAKHLGSDAVPYAFLEDRFFAEYGTTAELYVKERPHLVRAYEVLIGAVIQEDIVEDVVLAKTDAVVPSESDDDMIEEDDMIGGIVETANIGNGSKGSGHVVPSSSSSSNICRHEGSLDDDTSISPSKPIQATGAAHDLFHHDSTKCDGGMQQKSGVVCISNGDLANGSVKPDEEDTESEDLWYDAPEDEELSPDSRQPMFEKRRSSVVPAGRSASAPPQSSAGTGRTSGRKKSSTTASRALYTLISSSAEINKPPLLSLTTNGNVVTNQATSWLAPSNTKTARRRSSQSSSATPVIQVPSSSAVRDIHPHARSSLVTRPSNNRHLTDDDDWAIISPSANINRGIPRSSSSLSVDHARLDSGGNHNGHIIHLPINTHNAYNRPRRNSMNPIKSAASSDTSSPYDPSPPPPYAKVLGDYGQGSPGSPSKSGSGRMLRKDDESIVSVLSVSALTIFAMWVARRSVLSTLENLIVR</sequence>
<dbReference type="STRING" id="286115.A0A507DI33"/>
<dbReference type="PANTHER" id="PTHR46590">
    <property type="entry name" value="PHOSPHATIDYLINOSITOL TRANSFER PROTEIN CSR1-RELATED"/>
    <property type="match status" value="1"/>
</dbReference>
<evidence type="ECO:0000313" key="3">
    <source>
        <dbReference type="EMBL" id="TPX42335.1"/>
    </source>
</evidence>
<keyword evidence="5" id="KW-1185">Reference proteome</keyword>
<accession>A0A507DI33</accession>
<dbReference type="EMBL" id="QEAN01000236">
    <property type="protein sequence ID" value="TPX42335.1"/>
    <property type="molecule type" value="Genomic_DNA"/>
</dbReference>
<dbReference type="OrthoDB" id="75724at2759"/>
<dbReference type="AlphaFoldDB" id="A0A507DI33"/>
<feature type="compositionally biased region" description="Low complexity" evidence="1">
    <location>
        <begin position="353"/>
        <end position="364"/>
    </location>
</feature>
<feature type="region of interest" description="Disordered" evidence="1">
    <location>
        <begin position="632"/>
        <end position="690"/>
    </location>
</feature>
<evidence type="ECO:0000313" key="4">
    <source>
        <dbReference type="EMBL" id="TPX51206.1"/>
    </source>
</evidence>
<dbReference type="InterPro" id="IPR036865">
    <property type="entry name" value="CRAL-TRIO_dom_sf"/>
</dbReference>
<name>A0A507DI33_9FUNG</name>
<dbReference type="InterPro" id="IPR052432">
    <property type="entry name" value="PITP/CRAL-TRIO"/>
</dbReference>
<protein>
    <recommendedName>
        <fullName evidence="2">CRAL-TRIO domain-containing protein</fullName>
    </recommendedName>
</protein>
<organism evidence="4 6">
    <name type="scientific">Synchytrium endobioticum</name>
    <dbReference type="NCBI Taxonomy" id="286115"/>
    <lineage>
        <taxon>Eukaryota</taxon>
        <taxon>Fungi</taxon>
        <taxon>Fungi incertae sedis</taxon>
        <taxon>Chytridiomycota</taxon>
        <taxon>Chytridiomycota incertae sedis</taxon>
        <taxon>Chytridiomycetes</taxon>
        <taxon>Synchytriales</taxon>
        <taxon>Synchytriaceae</taxon>
        <taxon>Synchytrium</taxon>
    </lineage>
</organism>
<evidence type="ECO:0000313" key="5">
    <source>
        <dbReference type="Proteomes" id="UP000317494"/>
    </source>
</evidence>
<dbReference type="Gene3D" id="3.40.525.10">
    <property type="entry name" value="CRAL-TRIO lipid binding domain"/>
    <property type="match status" value="1"/>
</dbReference>
<feature type="domain" description="CRAL-TRIO" evidence="2">
    <location>
        <begin position="91"/>
        <end position="278"/>
    </location>
</feature>
<gene>
    <name evidence="4" type="ORF">SeLEV6574_g00423</name>
    <name evidence="3" type="ORF">SeMB42_g05173</name>
</gene>
<dbReference type="Proteomes" id="UP000320475">
    <property type="component" value="Unassembled WGS sequence"/>
</dbReference>
<dbReference type="PANTHER" id="PTHR46590:SF4">
    <property type="entry name" value="CRAL-TRIO DOMAIN-CONTAINING PROTEIN"/>
    <property type="match status" value="1"/>
</dbReference>
<feature type="region of interest" description="Disordered" evidence="1">
    <location>
        <begin position="343"/>
        <end position="385"/>
    </location>
</feature>
<dbReference type="VEuPathDB" id="FungiDB:SeMB42_g05173"/>
<dbReference type="Proteomes" id="UP000317494">
    <property type="component" value="Unassembled WGS sequence"/>
</dbReference>
<dbReference type="EMBL" id="QEAM01000007">
    <property type="protein sequence ID" value="TPX51206.1"/>
    <property type="molecule type" value="Genomic_DNA"/>
</dbReference>
<dbReference type="PROSITE" id="PS50191">
    <property type="entry name" value="CRAL_TRIO"/>
    <property type="match status" value="1"/>
</dbReference>
<feature type="compositionally biased region" description="Low complexity" evidence="1">
    <location>
        <begin position="648"/>
        <end position="658"/>
    </location>
</feature>